<dbReference type="SUPFAM" id="SSF52096">
    <property type="entry name" value="ClpP/crotonase"/>
    <property type="match status" value="1"/>
</dbReference>
<comment type="caution">
    <text evidence="3">The sequence shown here is derived from an EMBL/GenBank/DDBJ whole genome shotgun (WGS) entry which is preliminary data.</text>
</comment>
<dbReference type="Gene3D" id="1.10.12.10">
    <property type="entry name" value="Lyase 2-enoyl-coa Hydratase, Chain A, domain 2"/>
    <property type="match status" value="1"/>
</dbReference>
<evidence type="ECO:0000256" key="1">
    <source>
        <dbReference type="ARBA" id="ARBA00005254"/>
    </source>
</evidence>
<dbReference type="GO" id="GO:0016853">
    <property type="term" value="F:isomerase activity"/>
    <property type="evidence" value="ECO:0007669"/>
    <property type="project" value="UniProtKB-KW"/>
</dbReference>
<evidence type="ECO:0000313" key="4">
    <source>
        <dbReference type="Proteomes" id="UP000278440"/>
    </source>
</evidence>
<sequence>MSDTQPQQGPGEDAGPVRLEVDAGVAWVRLHRPEAMNSLDLGLKQALLATLQRVADDPGVRCVVLTGDGRAFCVGQDLKEHVRSLADPDSRLSTTVTEHYNPIVLLLATMAKPVVAALNGVAAGAGLSFALACDVRVAARSAGLNTAFAGIALSCDSGASWALPRLVGPARAKELLLLPRTVPAEEALAMGLVTQVVDDDALEATVRELATTLAAGPTLAYGSIRRAVAFSAGVGLADALDNEAQLMALTGASSDHRAAVDAFLAKRPPEYTGR</sequence>
<organism evidence="3 4">
    <name type="scientific">Terracoccus luteus</name>
    <dbReference type="NCBI Taxonomy" id="53356"/>
    <lineage>
        <taxon>Bacteria</taxon>
        <taxon>Bacillati</taxon>
        <taxon>Actinomycetota</taxon>
        <taxon>Actinomycetes</taxon>
        <taxon>Micrococcales</taxon>
        <taxon>Intrasporangiaceae</taxon>
        <taxon>Terracoccus</taxon>
    </lineage>
</organism>
<comment type="similarity">
    <text evidence="1 2">Belongs to the enoyl-CoA hydratase/isomerase family.</text>
</comment>
<dbReference type="Proteomes" id="UP000278440">
    <property type="component" value="Unassembled WGS sequence"/>
</dbReference>
<dbReference type="OrthoDB" id="8452484at2"/>
<evidence type="ECO:0000313" key="3">
    <source>
        <dbReference type="EMBL" id="RKT78631.1"/>
    </source>
</evidence>
<protein>
    <submittedName>
        <fullName evidence="3">2-(1,2-epoxy-1,2-dihydrophenyl)acetyl-CoA isomerase</fullName>
    </submittedName>
</protein>
<dbReference type="PANTHER" id="PTHR43459">
    <property type="entry name" value="ENOYL-COA HYDRATASE"/>
    <property type="match status" value="1"/>
</dbReference>
<dbReference type="Pfam" id="PF00378">
    <property type="entry name" value="ECH_1"/>
    <property type="match status" value="1"/>
</dbReference>
<evidence type="ECO:0000256" key="2">
    <source>
        <dbReference type="RuleBase" id="RU003707"/>
    </source>
</evidence>
<dbReference type="PANTHER" id="PTHR43459:SF1">
    <property type="entry name" value="EG:BACN32G11.4 PROTEIN"/>
    <property type="match status" value="1"/>
</dbReference>
<dbReference type="PROSITE" id="PS00166">
    <property type="entry name" value="ENOYL_COA_HYDRATASE"/>
    <property type="match status" value="1"/>
</dbReference>
<dbReference type="EMBL" id="RBXT01000001">
    <property type="protein sequence ID" value="RKT78631.1"/>
    <property type="molecule type" value="Genomic_DNA"/>
</dbReference>
<accession>A0A495XVM9</accession>
<reference evidence="3 4" key="1">
    <citation type="submission" date="2018-10" db="EMBL/GenBank/DDBJ databases">
        <title>Sequencing the genomes of 1000 actinobacteria strains.</title>
        <authorList>
            <person name="Klenk H.-P."/>
        </authorList>
    </citation>
    <scope>NUCLEOTIDE SEQUENCE [LARGE SCALE GENOMIC DNA]</scope>
    <source>
        <strain evidence="3 4">DSM 44267</strain>
    </source>
</reference>
<dbReference type="InterPro" id="IPR014748">
    <property type="entry name" value="Enoyl-CoA_hydra_C"/>
</dbReference>
<dbReference type="RefSeq" id="WP_121032969.1">
    <property type="nucleotide sequence ID" value="NZ_RBXT01000001.1"/>
</dbReference>
<keyword evidence="4" id="KW-1185">Reference proteome</keyword>
<dbReference type="InterPro" id="IPR018376">
    <property type="entry name" value="Enoyl-CoA_hyd/isom_CS"/>
</dbReference>
<gene>
    <name evidence="3" type="ORF">DFJ68_2079</name>
</gene>
<dbReference type="InterPro" id="IPR029045">
    <property type="entry name" value="ClpP/crotonase-like_dom_sf"/>
</dbReference>
<dbReference type="InterPro" id="IPR001753">
    <property type="entry name" value="Enoyl-CoA_hydra/iso"/>
</dbReference>
<dbReference type="Gene3D" id="3.90.226.10">
    <property type="entry name" value="2-enoyl-CoA Hydratase, Chain A, domain 1"/>
    <property type="match status" value="1"/>
</dbReference>
<dbReference type="CDD" id="cd06558">
    <property type="entry name" value="crotonase-like"/>
    <property type="match status" value="1"/>
</dbReference>
<dbReference type="AlphaFoldDB" id="A0A495XVM9"/>
<name>A0A495XVM9_9MICO</name>
<keyword evidence="3" id="KW-0413">Isomerase</keyword>
<proteinExistence type="inferred from homology"/>